<reference evidence="1" key="1">
    <citation type="journal article" date="2020" name="Nature">
        <title>Giant virus diversity and host interactions through global metagenomics.</title>
        <authorList>
            <person name="Schulz F."/>
            <person name="Roux S."/>
            <person name="Paez-Espino D."/>
            <person name="Jungbluth S."/>
            <person name="Walsh D.A."/>
            <person name="Denef V.J."/>
            <person name="McMahon K.D."/>
            <person name="Konstantinidis K.T."/>
            <person name="Eloe-Fadrosh E.A."/>
            <person name="Kyrpides N.C."/>
            <person name="Woyke T."/>
        </authorList>
    </citation>
    <scope>NUCLEOTIDE SEQUENCE</scope>
    <source>
        <strain evidence="1">GVMAG-M-3300023184-62</strain>
    </source>
</reference>
<protein>
    <submittedName>
        <fullName evidence="1">Uncharacterized protein</fullName>
    </submittedName>
</protein>
<organism evidence="1">
    <name type="scientific">viral metagenome</name>
    <dbReference type="NCBI Taxonomy" id="1070528"/>
    <lineage>
        <taxon>unclassified sequences</taxon>
        <taxon>metagenomes</taxon>
        <taxon>organismal metagenomes</taxon>
    </lineage>
</organism>
<dbReference type="AlphaFoldDB" id="A0A6C0IC61"/>
<sequence length="42" mass="5256">MTNKNFRHIEELYIRFLIAKTQPKFIIFKNFILFIFGEKRLH</sequence>
<name>A0A6C0IC61_9ZZZZ</name>
<proteinExistence type="predicted"/>
<dbReference type="EMBL" id="MN740152">
    <property type="protein sequence ID" value="QHT89967.1"/>
    <property type="molecule type" value="Genomic_DNA"/>
</dbReference>
<evidence type="ECO:0000313" key="1">
    <source>
        <dbReference type="EMBL" id="QHT89967.1"/>
    </source>
</evidence>
<accession>A0A6C0IC61</accession>